<evidence type="ECO:0000256" key="4">
    <source>
        <dbReference type="SAM" id="MobiDB-lite"/>
    </source>
</evidence>
<dbReference type="PANTHER" id="PTHR10458:SF22">
    <property type="entry name" value="PEPTIDE DEFORMYLASE"/>
    <property type="match status" value="1"/>
</dbReference>
<feature type="active site" evidence="3">
    <location>
        <position position="131"/>
    </location>
</feature>
<comment type="similarity">
    <text evidence="1 3">Belongs to the polypeptide deformylase family.</text>
</comment>
<comment type="function">
    <text evidence="3">Removes the formyl group from the N-terminal Met of newly synthesized proteins. Requires at least a dipeptide for an efficient rate of reaction. N-terminal L-methionine is a prerequisite for activity but the enzyme has broad specificity at other positions.</text>
</comment>
<comment type="catalytic activity">
    <reaction evidence="3">
        <text>N-terminal N-formyl-L-methionyl-[peptide] + H2O = N-terminal L-methionyl-[peptide] + formate</text>
        <dbReference type="Rhea" id="RHEA:24420"/>
        <dbReference type="Rhea" id="RHEA-COMP:10639"/>
        <dbReference type="Rhea" id="RHEA-COMP:10640"/>
        <dbReference type="ChEBI" id="CHEBI:15377"/>
        <dbReference type="ChEBI" id="CHEBI:15740"/>
        <dbReference type="ChEBI" id="CHEBI:49298"/>
        <dbReference type="ChEBI" id="CHEBI:64731"/>
        <dbReference type="EC" id="3.5.1.88"/>
    </reaction>
</comment>
<dbReference type="PIRSF" id="PIRSF004749">
    <property type="entry name" value="Pep_def"/>
    <property type="match status" value="1"/>
</dbReference>
<feature type="binding site" evidence="3">
    <location>
        <position position="134"/>
    </location>
    <ligand>
        <name>Fe cation</name>
        <dbReference type="ChEBI" id="CHEBI:24875"/>
    </ligand>
</feature>
<dbReference type="PANTHER" id="PTHR10458">
    <property type="entry name" value="PEPTIDE DEFORMYLASE"/>
    <property type="match status" value="1"/>
</dbReference>
<dbReference type="SUPFAM" id="SSF56420">
    <property type="entry name" value="Peptide deformylase"/>
    <property type="match status" value="1"/>
</dbReference>
<accession>A0A9D2K231</accession>
<dbReference type="CDD" id="cd00487">
    <property type="entry name" value="Pep_deformylase"/>
    <property type="match status" value="1"/>
</dbReference>
<dbReference type="EMBL" id="DXAY01000257">
    <property type="protein sequence ID" value="HIZ75756.1"/>
    <property type="molecule type" value="Genomic_DNA"/>
</dbReference>
<dbReference type="Proteomes" id="UP000824116">
    <property type="component" value="Unassembled WGS sequence"/>
</dbReference>
<dbReference type="AlphaFoldDB" id="A0A9D2K231"/>
<evidence type="ECO:0000313" key="6">
    <source>
        <dbReference type="Proteomes" id="UP000824116"/>
    </source>
</evidence>
<gene>
    <name evidence="3 5" type="primary">def</name>
    <name evidence="5" type="ORF">H9723_11045</name>
</gene>
<dbReference type="EC" id="3.5.1.88" evidence="3"/>
<dbReference type="GO" id="GO:0006412">
    <property type="term" value="P:translation"/>
    <property type="evidence" value="ECO:0007669"/>
    <property type="project" value="UniProtKB-UniRule"/>
</dbReference>
<evidence type="ECO:0000256" key="3">
    <source>
        <dbReference type="HAMAP-Rule" id="MF_00163"/>
    </source>
</evidence>
<dbReference type="NCBIfam" id="TIGR00079">
    <property type="entry name" value="pept_deformyl"/>
    <property type="match status" value="1"/>
</dbReference>
<feature type="region of interest" description="Disordered" evidence="4">
    <location>
        <begin position="146"/>
        <end position="166"/>
    </location>
</feature>
<dbReference type="InterPro" id="IPR036821">
    <property type="entry name" value="Peptide_deformylase_sf"/>
</dbReference>
<evidence type="ECO:0000256" key="1">
    <source>
        <dbReference type="ARBA" id="ARBA00010759"/>
    </source>
</evidence>
<dbReference type="InterPro" id="IPR023635">
    <property type="entry name" value="Peptide_deformylase"/>
</dbReference>
<keyword evidence="2 3" id="KW-0408">Iron</keyword>
<evidence type="ECO:0000313" key="5">
    <source>
        <dbReference type="EMBL" id="HIZ75756.1"/>
    </source>
</evidence>
<reference evidence="5" key="1">
    <citation type="journal article" date="2021" name="PeerJ">
        <title>Extensive microbial diversity within the chicken gut microbiome revealed by metagenomics and culture.</title>
        <authorList>
            <person name="Gilroy R."/>
            <person name="Ravi A."/>
            <person name="Getino M."/>
            <person name="Pursley I."/>
            <person name="Horton D.L."/>
            <person name="Alikhan N.F."/>
            <person name="Baker D."/>
            <person name="Gharbi K."/>
            <person name="Hall N."/>
            <person name="Watson M."/>
            <person name="Adriaenssens E.M."/>
            <person name="Foster-Nyarko E."/>
            <person name="Jarju S."/>
            <person name="Secka A."/>
            <person name="Antonio M."/>
            <person name="Oren A."/>
            <person name="Chaudhuri R.R."/>
            <person name="La Ragione R."/>
            <person name="Hildebrand F."/>
            <person name="Pallen M.J."/>
        </authorList>
    </citation>
    <scope>NUCLEOTIDE SEQUENCE</scope>
    <source>
        <strain evidence="5">CHK196-3914</strain>
    </source>
</reference>
<feature type="binding site" evidence="3">
    <location>
        <position position="130"/>
    </location>
    <ligand>
        <name>Fe cation</name>
        <dbReference type="ChEBI" id="CHEBI:24875"/>
    </ligand>
</feature>
<dbReference type="GO" id="GO:0046872">
    <property type="term" value="F:metal ion binding"/>
    <property type="evidence" value="ECO:0007669"/>
    <property type="project" value="UniProtKB-KW"/>
</dbReference>
<keyword evidence="3 5" id="KW-0378">Hydrolase</keyword>
<feature type="compositionally biased region" description="Acidic residues" evidence="4">
    <location>
        <begin position="153"/>
        <end position="166"/>
    </location>
</feature>
<comment type="cofactor">
    <cofactor evidence="3">
        <name>Fe(2+)</name>
        <dbReference type="ChEBI" id="CHEBI:29033"/>
    </cofactor>
    <text evidence="3">Binds 1 Fe(2+) ion.</text>
</comment>
<sequence>MAIRQIREIGDEILTKKCKDVPKMTLRTKILIGDMLETMYDKNGVGLAAPQVGVLKRIVVIDVGEGPIVLINPEIIETSGEQTGEEGCLSVPGKWGYVTRPDHVKVRALNQEMEPVEMEGEGLLARAFCHEIDHLSGQLYVDKTEDGLHDVTYEDPEDDLEETEEQ</sequence>
<name>A0A9D2K231_9FIRM</name>
<dbReference type="Pfam" id="PF01327">
    <property type="entry name" value="Pep_deformylase"/>
    <property type="match status" value="1"/>
</dbReference>
<dbReference type="GO" id="GO:0042586">
    <property type="term" value="F:peptide deformylase activity"/>
    <property type="evidence" value="ECO:0007669"/>
    <property type="project" value="UniProtKB-UniRule"/>
</dbReference>
<reference evidence="5" key="2">
    <citation type="submission" date="2021-04" db="EMBL/GenBank/DDBJ databases">
        <authorList>
            <person name="Gilroy R."/>
        </authorList>
    </citation>
    <scope>NUCLEOTIDE SEQUENCE</scope>
    <source>
        <strain evidence="5">CHK196-3914</strain>
    </source>
</reference>
<comment type="caution">
    <text evidence="5">The sequence shown here is derived from an EMBL/GenBank/DDBJ whole genome shotgun (WGS) entry which is preliminary data.</text>
</comment>
<dbReference type="HAMAP" id="MF_00163">
    <property type="entry name" value="Pep_deformylase"/>
    <property type="match status" value="1"/>
</dbReference>
<dbReference type="Gene3D" id="3.90.45.10">
    <property type="entry name" value="Peptide deformylase"/>
    <property type="match status" value="1"/>
</dbReference>
<evidence type="ECO:0000256" key="2">
    <source>
        <dbReference type="ARBA" id="ARBA00023004"/>
    </source>
</evidence>
<keyword evidence="3" id="KW-0479">Metal-binding</keyword>
<keyword evidence="3" id="KW-0648">Protein biosynthesis</keyword>
<dbReference type="NCBIfam" id="NF001159">
    <property type="entry name" value="PRK00150.1-3"/>
    <property type="match status" value="1"/>
</dbReference>
<dbReference type="PRINTS" id="PR01576">
    <property type="entry name" value="PDEFORMYLASE"/>
</dbReference>
<proteinExistence type="inferred from homology"/>
<feature type="binding site" evidence="3">
    <location>
        <position position="88"/>
    </location>
    <ligand>
        <name>Fe cation</name>
        <dbReference type="ChEBI" id="CHEBI:24875"/>
    </ligand>
</feature>
<organism evidence="5 6">
    <name type="scientific">Candidatus Mediterraneibacter stercoravium</name>
    <dbReference type="NCBI Taxonomy" id="2838685"/>
    <lineage>
        <taxon>Bacteria</taxon>
        <taxon>Bacillati</taxon>
        <taxon>Bacillota</taxon>
        <taxon>Clostridia</taxon>
        <taxon>Lachnospirales</taxon>
        <taxon>Lachnospiraceae</taxon>
        <taxon>Mediterraneibacter</taxon>
    </lineage>
</organism>
<protein>
    <recommendedName>
        <fullName evidence="3">Peptide deformylase</fullName>
        <shortName evidence="3">PDF</shortName>
        <ecNumber evidence="3">3.5.1.88</ecNumber>
    </recommendedName>
    <alternativeName>
        <fullName evidence="3">Polypeptide deformylase</fullName>
    </alternativeName>
</protein>